<gene>
    <name evidence="1" type="ORF">METZ01_LOCUS163957</name>
</gene>
<evidence type="ECO:0000313" key="1">
    <source>
        <dbReference type="EMBL" id="SVB11103.1"/>
    </source>
</evidence>
<proteinExistence type="predicted"/>
<organism evidence="1">
    <name type="scientific">marine metagenome</name>
    <dbReference type="NCBI Taxonomy" id="408172"/>
    <lineage>
        <taxon>unclassified sequences</taxon>
        <taxon>metagenomes</taxon>
        <taxon>ecological metagenomes</taxon>
    </lineage>
</organism>
<name>A0A382BCW7_9ZZZZ</name>
<reference evidence="1" key="1">
    <citation type="submission" date="2018-05" db="EMBL/GenBank/DDBJ databases">
        <authorList>
            <person name="Lanie J.A."/>
            <person name="Ng W.-L."/>
            <person name="Kazmierczak K.M."/>
            <person name="Andrzejewski T.M."/>
            <person name="Davidsen T.M."/>
            <person name="Wayne K.J."/>
            <person name="Tettelin H."/>
            <person name="Glass J.I."/>
            <person name="Rusch D."/>
            <person name="Podicherti R."/>
            <person name="Tsui H.-C.T."/>
            <person name="Winkler M.E."/>
        </authorList>
    </citation>
    <scope>NUCLEOTIDE SEQUENCE</scope>
</reference>
<accession>A0A382BCW7</accession>
<dbReference type="EMBL" id="UINC01029041">
    <property type="protein sequence ID" value="SVB11103.1"/>
    <property type="molecule type" value="Genomic_DNA"/>
</dbReference>
<dbReference type="AlphaFoldDB" id="A0A382BCW7"/>
<protein>
    <submittedName>
        <fullName evidence="1">Uncharacterized protein</fullName>
    </submittedName>
</protein>
<dbReference type="PROSITE" id="PS51257">
    <property type="entry name" value="PROKAR_LIPOPROTEIN"/>
    <property type="match status" value="1"/>
</dbReference>
<sequence>MYFLRVSLICLFVVGLMVGCASQKTEVAEKSAAPAAKESAAPAAAAKEVSLAVTGMT</sequence>